<dbReference type="InterPro" id="IPR004827">
    <property type="entry name" value="bZIP"/>
</dbReference>
<dbReference type="AlphaFoldDB" id="A0A6P8J1V3"/>
<dbReference type="Pfam" id="PF07716">
    <property type="entry name" value="bZIP_2"/>
    <property type="match status" value="1"/>
</dbReference>
<feature type="region of interest" description="Disordered" evidence="2">
    <location>
        <begin position="134"/>
        <end position="199"/>
    </location>
</feature>
<accession>A0A6P8J1V3</accession>
<dbReference type="OrthoDB" id="6022300at2759"/>
<dbReference type="KEGG" id="aten:116307396"/>
<sequence length="267" mass="29819">MAIWRPFKVKGQRCTMNIVTALLATTNPGVVFDNGAFGLASPLPFTDLLEISSQDKEEREGDGWVGWKQGSYGQPFFDQVAELESILTNLDDSDSLKTPGCCLNLLNEKTEFIQEVPAFISNLKESPLILPESSFEDLDLPSSTDILESPDEDVESIDTGSSTSDKVAGLESLDPFASAKEARPRKQGKSRSSPPMDSFMKTLDKRIRNNQASKKFRKVRKGKQRALFDKVQELANENYELKVQMEKLVQEIDQLKANIPEDIQLLV</sequence>
<evidence type="ECO:0000256" key="2">
    <source>
        <dbReference type="SAM" id="MobiDB-lite"/>
    </source>
</evidence>
<dbReference type="InParanoid" id="A0A6P8J1V3"/>
<organism evidence="4 5">
    <name type="scientific">Actinia tenebrosa</name>
    <name type="common">Australian red waratah sea anemone</name>
    <dbReference type="NCBI Taxonomy" id="6105"/>
    <lineage>
        <taxon>Eukaryota</taxon>
        <taxon>Metazoa</taxon>
        <taxon>Cnidaria</taxon>
        <taxon>Anthozoa</taxon>
        <taxon>Hexacorallia</taxon>
        <taxon>Actiniaria</taxon>
        <taxon>Actiniidae</taxon>
        <taxon>Actinia</taxon>
    </lineage>
</organism>
<keyword evidence="1" id="KW-0175">Coiled coil</keyword>
<evidence type="ECO:0000256" key="1">
    <source>
        <dbReference type="SAM" id="Coils"/>
    </source>
</evidence>
<evidence type="ECO:0000313" key="5">
    <source>
        <dbReference type="RefSeq" id="XP_031573509.1"/>
    </source>
</evidence>
<evidence type="ECO:0000259" key="3">
    <source>
        <dbReference type="PROSITE" id="PS50217"/>
    </source>
</evidence>
<reference evidence="5" key="1">
    <citation type="submission" date="2025-08" db="UniProtKB">
        <authorList>
            <consortium name="RefSeq"/>
        </authorList>
    </citation>
    <scope>IDENTIFICATION</scope>
    <source>
        <tissue evidence="5">Tentacle</tissue>
    </source>
</reference>
<feature type="domain" description="BZIP" evidence="3">
    <location>
        <begin position="201"/>
        <end position="262"/>
    </location>
</feature>
<dbReference type="InterPro" id="IPR046347">
    <property type="entry name" value="bZIP_sf"/>
</dbReference>
<keyword evidence="4" id="KW-1185">Reference proteome</keyword>
<dbReference type="CDD" id="cd14813">
    <property type="entry name" value="bZIP_BmCbz-like"/>
    <property type="match status" value="1"/>
</dbReference>
<dbReference type="GO" id="GO:0003700">
    <property type="term" value="F:DNA-binding transcription factor activity"/>
    <property type="evidence" value="ECO:0007669"/>
    <property type="project" value="InterPro"/>
</dbReference>
<dbReference type="RefSeq" id="XP_031573509.1">
    <property type="nucleotide sequence ID" value="XM_031717649.1"/>
</dbReference>
<evidence type="ECO:0000313" key="4">
    <source>
        <dbReference type="Proteomes" id="UP000515163"/>
    </source>
</evidence>
<dbReference type="PROSITE" id="PS50217">
    <property type="entry name" value="BZIP"/>
    <property type="match status" value="1"/>
</dbReference>
<protein>
    <submittedName>
        <fullName evidence="5">Uncharacterized protein LOC116307396</fullName>
    </submittedName>
</protein>
<proteinExistence type="predicted"/>
<dbReference type="Proteomes" id="UP000515163">
    <property type="component" value="Unplaced"/>
</dbReference>
<feature type="coiled-coil region" evidence="1">
    <location>
        <begin position="231"/>
        <end position="258"/>
    </location>
</feature>
<dbReference type="GeneID" id="116307396"/>
<dbReference type="SMART" id="SM00338">
    <property type="entry name" value="BRLZ"/>
    <property type="match status" value="1"/>
</dbReference>
<dbReference type="SUPFAM" id="SSF57959">
    <property type="entry name" value="Leucine zipper domain"/>
    <property type="match status" value="1"/>
</dbReference>
<dbReference type="Gene3D" id="1.20.5.170">
    <property type="match status" value="1"/>
</dbReference>
<name>A0A6P8J1V3_ACTTE</name>
<gene>
    <name evidence="5" type="primary">LOC116307396</name>
</gene>